<proteinExistence type="predicted"/>
<reference evidence="2" key="2">
    <citation type="submission" date="2025-08" db="UniProtKB">
        <authorList>
            <consortium name="Ensembl"/>
        </authorList>
    </citation>
    <scope>IDENTIFICATION</scope>
</reference>
<dbReference type="Pfam" id="PF03372">
    <property type="entry name" value="Exo_endo_phos"/>
    <property type="match status" value="1"/>
</dbReference>
<dbReference type="Ensembl" id="ENSELUT00000100362.1">
    <property type="protein sequence ID" value="ENSELUP00000086700.1"/>
    <property type="gene ID" value="ENSELUG00000038146.1"/>
</dbReference>
<evidence type="ECO:0000313" key="3">
    <source>
        <dbReference type="Proteomes" id="UP000265140"/>
    </source>
</evidence>
<dbReference type="CDD" id="cd09076">
    <property type="entry name" value="L1-EN"/>
    <property type="match status" value="1"/>
</dbReference>
<dbReference type="InterPro" id="IPR000477">
    <property type="entry name" value="RT_dom"/>
</dbReference>
<keyword evidence="3" id="KW-1185">Reference proteome</keyword>
<dbReference type="CDD" id="cd01650">
    <property type="entry name" value="RT_nLTR_like"/>
    <property type="match status" value="1"/>
</dbReference>
<dbReference type="Proteomes" id="UP000265140">
    <property type="component" value="Chromosome 17"/>
</dbReference>
<dbReference type="InterPro" id="IPR043502">
    <property type="entry name" value="DNA/RNA_pol_sf"/>
</dbReference>
<dbReference type="AlphaFoldDB" id="A0AAY5KEM3"/>
<dbReference type="InterPro" id="IPR005135">
    <property type="entry name" value="Endo/exonuclease/phosphatase"/>
</dbReference>
<name>A0AAY5KEM3_ESOLU</name>
<dbReference type="GeneTree" id="ENSGT00940000164735"/>
<dbReference type="PROSITE" id="PS50878">
    <property type="entry name" value="RT_POL"/>
    <property type="match status" value="1"/>
</dbReference>
<reference evidence="2 3" key="1">
    <citation type="submission" date="2020-02" db="EMBL/GenBank/DDBJ databases">
        <title>Esox lucius (northern pike) genome, fEsoLuc1, primary haplotype.</title>
        <authorList>
            <person name="Myers G."/>
            <person name="Karagic N."/>
            <person name="Meyer A."/>
            <person name="Pippel M."/>
            <person name="Reichard M."/>
            <person name="Winkler S."/>
            <person name="Tracey A."/>
            <person name="Sims Y."/>
            <person name="Howe K."/>
            <person name="Rhie A."/>
            <person name="Formenti G."/>
            <person name="Durbin R."/>
            <person name="Fedrigo O."/>
            <person name="Jarvis E.D."/>
        </authorList>
    </citation>
    <scope>NUCLEOTIDE SEQUENCE [LARGE SCALE GENOMIC DNA]</scope>
</reference>
<dbReference type="Pfam" id="PF00078">
    <property type="entry name" value="RVT_1"/>
    <property type="match status" value="1"/>
</dbReference>
<sequence length="1126" mass="127709">MMASVTTLTGRGLRLVSWNVKGVNNSVKAAKVLLHLQNLKADIMFLQETHLQNTDLLRIKRSWMGQLYHSKFSQRARGAAIIIHKKVMFEETHTISDPNGRFVLVTGKLLNVPVVLVSIYAPNWDNDEFFVTFFLSLPNVDDHQIIIGGDFNLVQDVSLDRSSFKQSVLSKSAKVVSEYASQLGLSDPWRFKHPQDKVFSFFSHVHHTFSRIDFFLLDNKLLNSVTACTYHTVVIFDHAPVSIDVVFSPGRLAPPTWRFDSFRLSDNKCKDFVASQINLYFELNQTPGINSFTLWEAFKAFIRGQVISYVSHLRKTETSRLSAITDDLYKLDALYASSPSPTLYSERVQLHAEYDLLITNITARHLKQCRQRFFEHGDKAGKLLAHQVRKISVSRWISKVKSTSGELISDQVGINSTFLDYYATLYMSESSSNSSASFDFLNSLTFPKIEDHSNNLGGPITKLEIQEAIKSMQSGKSPGPDGFTAEFYRAFLYSLTPILVRLYNDSFKEGRLPPTLCEASISLLLKKDKDPTACISYRPISLLNVDLKILAKVLSSRLQLVLPSLICLDQTGFTPGRHSFFNTRRLLNILCSPPSESPEIILSLDAEKAFDRVEWPYLFFILEKFGFDSNFISWIQLLYSSPVASVHTNGFHSPHFSLQRGTRQGCPLSPLLFNLAIEPLAILLRSHNGFEGISRYGLVHKLSLYADDLLLYISNPVSSLPVILDIPEKFSCVSGYKINLQKSELFFANPEASKISYSLFPFKIASGGFKYLGVSFTNSFNHLFEKNVQPLIDKTKSDMSRWASLPLSLVGRINLVKIVILPKFLYLFQHIPICINKSFFTKFDGILRSFIWGNKPARLKKSVLQLPKSKGSLALPNFQQYYWACNINKILYWNNSARTDKCPPWVHSETTSTTGTLYSVICSQLPLVISKISSNPIVSNTIKIWVQFRKHFGLQKTSIYSPILNNNFFSPSCSDPVFLTWSANGLVVLNDLYEDGVFASFSSLSAKYKLPNSHLFRFFQIRHFVQKLFPHFPNRPPEYPLDSFLTLGVGQKRLISAIYNLISTLNADPTVFLRELWENDLGVSITDDQWDETLRLVHCSSICARHGLLQCKVLHRAHLTNARLAK</sequence>
<evidence type="ECO:0000313" key="2">
    <source>
        <dbReference type="Ensembl" id="ENSELUP00000086700.1"/>
    </source>
</evidence>
<dbReference type="SUPFAM" id="SSF56672">
    <property type="entry name" value="DNA/RNA polymerases"/>
    <property type="match status" value="1"/>
</dbReference>
<reference evidence="2" key="3">
    <citation type="submission" date="2025-09" db="UniProtKB">
        <authorList>
            <consortium name="Ensembl"/>
        </authorList>
    </citation>
    <scope>IDENTIFICATION</scope>
</reference>
<dbReference type="Gene3D" id="3.60.10.10">
    <property type="entry name" value="Endonuclease/exonuclease/phosphatase"/>
    <property type="match status" value="1"/>
</dbReference>
<feature type="domain" description="Reverse transcriptase" evidence="1">
    <location>
        <begin position="505"/>
        <end position="776"/>
    </location>
</feature>
<dbReference type="SUPFAM" id="SSF56219">
    <property type="entry name" value="DNase I-like"/>
    <property type="match status" value="1"/>
</dbReference>
<accession>A0AAY5KEM3</accession>
<organism evidence="2 3">
    <name type="scientific">Esox lucius</name>
    <name type="common">Northern pike</name>
    <dbReference type="NCBI Taxonomy" id="8010"/>
    <lineage>
        <taxon>Eukaryota</taxon>
        <taxon>Metazoa</taxon>
        <taxon>Chordata</taxon>
        <taxon>Craniata</taxon>
        <taxon>Vertebrata</taxon>
        <taxon>Euteleostomi</taxon>
        <taxon>Actinopterygii</taxon>
        <taxon>Neopterygii</taxon>
        <taxon>Teleostei</taxon>
        <taxon>Protacanthopterygii</taxon>
        <taxon>Esociformes</taxon>
        <taxon>Esocidae</taxon>
        <taxon>Esox</taxon>
    </lineage>
</organism>
<dbReference type="InterPro" id="IPR036691">
    <property type="entry name" value="Endo/exonu/phosph_ase_sf"/>
</dbReference>
<dbReference type="GO" id="GO:0003824">
    <property type="term" value="F:catalytic activity"/>
    <property type="evidence" value="ECO:0007669"/>
    <property type="project" value="InterPro"/>
</dbReference>
<protein>
    <recommendedName>
        <fullName evidence="1">Reverse transcriptase domain-containing protein</fullName>
    </recommendedName>
</protein>
<dbReference type="PANTHER" id="PTHR31635">
    <property type="entry name" value="REVERSE TRANSCRIPTASE DOMAIN-CONTAINING PROTEIN-RELATED"/>
    <property type="match status" value="1"/>
</dbReference>
<evidence type="ECO:0000259" key="1">
    <source>
        <dbReference type="PROSITE" id="PS50878"/>
    </source>
</evidence>
<dbReference type="PANTHER" id="PTHR31635:SF196">
    <property type="entry name" value="REVERSE TRANSCRIPTASE DOMAIN-CONTAINING PROTEIN-RELATED"/>
    <property type="match status" value="1"/>
</dbReference>